<name>A0A485K8P4_9STRA</name>
<keyword evidence="4" id="KW-1185">Reference proteome</keyword>
<evidence type="ECO:0000256" key="1">
    <source>
        <dbReference type="SAM" id="MobiDB-lite"/>
    </source>
</evidence>
<evidence type="ECO:0000313" key="2">
    <source>
        <dbReference type="EMBL" id="KAF0718234.1"/>
    </source>
</evidence>
<reference evidence="2" key="2">
    <citation type="submission" date="2019-06" db="EMBL/GenBank/DDBJ databases">
        <title>Genomics analysis of Aphanomyces spp. identifies a new class of oomycete effector associated with host adaptation.</title>
        <authorList>
            <person name="Gaulin E."/>
        </authorList>
    </citation>
    <scope>NUCLEOTIDE SEQUENCE</scope>
    <source>
        <strain evidence="2">CBS 578.67</strain>
    </source>
</reference>
<organism evidence="3 4">
    <name type="scientific">Aphanomyces stellatus</name>
    <dbReference type="NCBI Taxonomy" id="120398"/>
    <lineage>
        <taxon>Eukaryota</taxon>
        <taxon>Sar</taxon>
        <taxon>Stramenopiles</taxon>
        <taxon>Oomycota</taxon>
        <taxon>Saprolegniomycetes</taxon>
        <taxon>Saprolegniales</taxon>
        <taxon>Verrucalvaceae</taxon>
        <taxon>Aphanomyces</taxon>
    </lineage>
</organism>
<reference evidence="3 4" key="1">
    <citation type="submission" date="2019-03" db="EMBL/GenBank/DDBJ databases">
        <authorList>
            <person name="Gaulin E."/>
            <person name="Dumas B."/>
        </authorList>
    </citation>
    <scope>NUCLEOTIDE SEQUENCE [LARGE SCALE GENOMIC DNA]</scope>
    <source>
        <strain evidence="3">CBS 568.67</strain>
    </source>
</reference>
<feature type="compositionally biased region" description="Polar residues" evidence="1">
    <location>
        <begin position="88"/>
        <end position="118"/>
    </location>
</feature>
<dbReference type="EMBL" id="CAADRA010000167">
    <property type="protein sequence ID" value="VFT79012.1"/>
    <property type="molecule type" value="Genomic_DNA"/>
</dbReference>
<feature type="region of interest" description="Disordered" evidence="1">
    <location>
        <begin position="74"/>
        <end position="178"/>
    </location>
</feature>
<dbReference type="Proteomes" id="UP000332933">
    <property type="component" value="Unassembled WGS sequence"/>
</dbReference>
<accession>A0A485K8P4</accession>
<sequence length="178" mass="19103">MGLLDMIVAEVDGLNLFGTHNEVVFRLTWQHTKYKIMKEDVTPRQNASEHVSPVISEDPAPAVAMLNIEPKPATTATSQVATPGIFNGRTNPSPTEGGNEATKTNKPTSSSPAKTTMATVPPMNYPSAPATSSEGSADVKLNESPLNGKESTPSPLAPEESRICDRNWPRTHITNLVK</sequence>
<gene>
    <name evidence="3" type="primary">Aste57867_1803</name>
    <name evidence="2" type="ORF">As57867_001801</name>
    <name evidence="3" type="ORF">ASTE57867_1803</name>
</gene>
<evidence type="ECO:0000313" key="3">
    <source>
        <dbReference type="EMBL" id="VFT79012.1"/>
    </source>
</evidence>
<protein>
    <submittedName>
        <fullName evidence="3">Aste57867_1803 protein</fullName>
    </submittedName>
</protein>
<evidence type="ECO:0000313" key="4">
    <source>
        <dbReference type="Proteomes" id="UP000332933"/>
    </source>
</evidence>
<dbReference type="EMBL" id="VJMH01000167">
    <property type="protein sequence ID" value="KAF0718234.1"/>
    <property type="molecule type" value="Genomic_DNA"/>
</dbReference>
<feature type="compositionally biased region" description="Basic and acidic residues" evidence="1">
    <location>
        <begin position="159"/>
        <end position="168"/>
    </location>
</feature>
<proteinExistence type="predicted"/>
<dbReference type="AlphaFoldDB" id="A0A485K8P4"/>